<comment type="pathway">
    <text evidence="5">Amino-acid biosynthesis; L-methionine biosynthesis via de novo pathway.</text>
</comment>
<comment type="caution">
    <text evidence="9">The sequence shown here is derived from an EMBL/GenBank/DDBJ whole genome shotgun (WGS) entry which is preliminary data.</text>
</comment>
<dbReference type="PROSITE" id="PS50970">
    <property type="entry name" value="HCY"/>
    <property type="match status" value="1"/>
</dbReference>
<evidence type="ECO:0000256" key="3">
    <source>
        <dbReference type="ARBA" id="ARBA00022723"/>
    </source>
</evidence>
<dbReference type="Pfam" id="PF02574">
    <property type="entry name" value="S-methyl_trans"/>
    <property type="match status" value="1"/>
</dbReference>
<dbReference type="GO" id="GO:0008898">
    <property type="term" value="F:S-adenosylmethionine-homocysteine S-methyltransferase activity"/>
    <property type="evidence" value="ECO:0007669"/>
    <property type="project" value="TreeGrafter"/>
</dbReference>
<protein>
    <recommendedName>
        <fullName evidence="8">Hcy-binding domain-containing protein</fullName>
    </recommendedName>
</protein>
<comment type="caution">
    <text evidence="6">Lacks conserved residue(s) required for the propagation of feature annotation.</text>
</comment>
<dbReference type="InterPro" id="IPR036589">
    <property type="entry name" value="HCY_dom_sf"/>
</dbReference>
<keyword evidence="1" id="KW-0489">Methyltransferase</keyword>
<accession>A0AAV1JYA9</accession>
<dbReference type="GO" id="GO:0009086">
    <property type="term" value="P:methionine biosynthetic process"/>
    <property type="evidence" value="ECO:0007669"/>
    <property type="project" value="TreeGrafter"/>
</dbReference>
<dbReference type="PANTHER" id="PTHR46015:SF1">
    <property type="entry name" value="HOMOCYSTEINE S-METHYLTRANSFERASE-LIKE ISOFORM 1"/>
    <property type="match status" value="1"/>
</dbReference>
<reference evidence="9 10" key="1">
    <citation type="submission" date="2023-11" db="EMBL/GenBank/DDBJ databases">
        <authorList>
            <person name="Okamura Y."/>
        </authorList>
    </citation>
    <scope>NUCLEOTIDE SEQUENCE [LARGE SCALE GENOMIC DNA]</scope>
</reference>
<dbReference type="GO" id="GO:0046872">
    <property type="term" value="F:metal ion binding"/>
    <property type="evidence" value="ECO:0007669"/>
    <property type="project" value="UniProtKB-KW"/>
</dbReference>
<keyword evidence="10" id="KW-1185">Reference proteome</keyword>
<keyword evidence="4" id="KW-0862">Zinc</keyword>
<evidence type="ECO:0000313" key="9">
    <source>
        <dbReference type="EMBL" id="CAK1553128.1"/>
    </source>
</evidence>
<sequence length="915" mass="105581">MQVHGPKHLKNIENQVLERLKNVRKITGKKMILANKQKYFDEVLEIYRTALTELIRSSTTYSTILSDIKDSYEGSLQIRDERIKQFIIHDLYAMPGTKDKLATCNEIYVLDGGFSSQLSRHVGSKIDGDPLWTARFLQTHPEEIVKTHLDFLRAGSDIISTNTYQASISAFVKHLGVSVEEGFNLIKRAVHLAQRARDTYTEECKSYHSKLRKILIAGSVGPYGATLNDGSEYSGNYIDEIPEKEIKDWHKPRLDALVEAGVDIIAFETIPCDKEALILIDMLKDYPLVKAWVSFSCKDDKSLSHGENFSEVAMKCWVRNPDQVLAVGVNCCSPKIVTKLTAGLESQLPIVIYPNSGEKFVPESGWKDDQCQPLHMFVKDWLQLNRVFGVTANKDQHDLERKHLIKENNALKESNLNLNFEVIKLKKEMGMLKDESFSDYLSLMRERDARYTLYFENVSLHLKLKELTGTNCPSEEAQSDPVILRIALDRCRDQLTSTQTELKRMREEYAETVPRRDHDWLEAKYFDLEKQLRAVHAEYDELQNNHKRITALKKSIEEELIECRDRCRELERAGTPRPHWEICADFIGGGRERWWQLANDLSSRNKLRALLKEFGPAAESEHLEYFDGLGTDPAIPPYLRYEGKVRNLRISRREVSVVINDVWLGKSRHGQAMTMQDYLTKYFEDRYQQSSVRAEWAYNVCAGAEQMLDEPQVKLFWGVLHGHLGEDIYWGLRAQWMLLKDQLHKHSKDGETITLDEFERVARASFSLKSEVDIKNMVDVVKKQLKMKINSNEINLDKLLRENEEGFDRVELARELFRQRQLAQDKYIREVVAELGGHHGSRAVSVDNLKRAFALVDPAINHIRMERYIRWAFSNQTSELSAISPLPLRTIVARLAAGDIERVGPRSKAPRRHYK</sequence>
<evidence type="ECO:0000256" key="2">
    <source>
        <dbReference type="ARBA" id="ARBA00022679"/>
    </source>
</evidence>
<evidence type="ECO:0000256" key="7">
    <source>
        <dbReference type="SAM" id="Coils"/>
    </source>
</evidence>
<evidence type="ECO:0000256" key="5">
    <source>
        <dbReference type="ARBA" id="ARBA00034478"/>
    </source>
</evidence>
<proteinExistence type="predicted"/>
<dbReference type="PANTHER" id="PTHR46015">
    <property type="entry name" value="ZGC:172121"/>
    <property type="match status" value="1"/>
</dbReference>
<feature type="domain" description="Hcy-binding" evidence="8">
    <location>
        <begin position="96"/>
        <end position="405"/>
    </location>
</feature>
<evidence type="ECO:0000256" key="4">
    <source>
        <dbReference type="ARBA" id="ARBA00022833"/>
    </source>
</evidence>
<name>A0AAV1JYA9_9NEOP</name>
<evidence type="ECO:0000256" key="6">
    <source>
        <dbReference type="PROSITE-ProRule" id="PRU00333"/>
    </source>
</evidence>
<gene>
    <name evidence="9" type="ORF">LNINA_LOCUS12143</name>
</gene>
<dbReference type="InterPro" id="IPR051486">
    <property type="entry name" value="Hcy_S-methyltransferase"/>
</dbReference>
<evidence type="ECO:0000259" key="8">
    <source>
        <dbReference type="PROSITE" id="PS50970"/>
    </source>
</evidence>
<dbReference type="GO" id="GO:0032259">
    <property type="term" value="P:methylation"/>
    <property type="evidence" value="ECO:0007669"/>
    <property type="project" value="UniProtKB-KW"/>
</dbReference>
<organism evidence="9 10">
    <name type="scientific">Leptosia nina</name>
    <dbReference type="NCBI Taxonomy" id="320188"/>
    <lineage>
        <taxon>Eukaryota</taxon>
        <taxon>Metazoa</taxon>
        <taxon>Ecdysozoa</taxon>
        <taxon>Arthropoda</taxon>
        <taxon>Hexapoda</taxon>
        <taxon>Insecta</taxon>
        <taxon>Pterygota</taxon>
        <taxon>Neoptera</taxon>
        <taxon>Endopterygota</taxon>
        <taxon>Lepidoptera</taxon>
        <taxon>Glossata</taxon>
        <taxon>Ditrysia</taxon>
        <taxon>Papilionoidea</taxon>
        <taxon>Pieridae</taxon>
        <taxon>Pierinae</taxon>
        <taxon>Leptosia</taxon>
    </lineage>
</organism>
<keyword evidence="2" id="KW-0808">Transferase</keyword>
<dbReference type="Proteomes" id="UP001497472">
    <property type="component" value="Unassembled WGS sequence"/>
</dbReference>
<dbReference type="InterPro" id="IPR003726">
    <property type="entry name" value="HCY_dom"/>
</dbReference>
<keyword evidence="7" id="KW-0175">Coiled coil</keyword>
<dbReference type="SUPFAM" id="SSF82282">
    <property type="entry name" value="Homocysteine S-methyltransferase"/>
    <property type="match status" value="1"/>
</dbReference>
<dbReference type="GO" id="GO:0033528">
    <property type="term" value="P:S-methylmethionine cycle"/>
    <property type="evidence" value="ECO:0007669"/>
    <property type="project" value="TreeGrafter"/>
</dbReference>
<evidence type="ECO:0000256" key="1">
    <source>
        <dbReference type="ARBA" id="ARBA00022603"/>
    </source>
</evidence>
<evidence type="ECO:0000313" key="10">
    <source>
        <dbReference type="Proteomes" id="UP001497472"/>
    </source>
</evidence>
<dbReference type="Gene3D" id="3.20.20.330">
    <property type="entry name" value="Homocysteine-binding-like domain"/>
    <property type="match status" value="1"/>
</dbReference>
<dbReference type="AlphaFoldDB" id="A0AAV1JYA9"/>
<dbReference type="EMBL" id="CAVLEF010000203">
    <property type="protein sequence ID" value="CAK1553128.1"/>
    <property type="molecule type" value="Genomic_DNA"/>
</dbReference>
<dbReference type="NCBIfam" id="NF007020">
    <property type="entry name" value="PRK09485.1"/>
    <property type="match status" value="1"/>
</dbReference>
<keyword evidence="3" id="KW-0479">Metal-binding</keyword>
<feature type="coiled-coil region" evidence="7">
    <location>
        <begin position="488"/>
        <end position="573"/>
    </location>
</feature>